<comment type="caution">
    <text evidence="2">The sequence shown here is derived from an EMBL/GenBank/DDBJ whole genome shotgun (WGS) entry which is preliminary data.</text>
</comment>
<proteinExistence type="predicted"/>
<feature type="domain" description="Piezo non-specific cation channel cap" evidence="1">
    <location>
        <begin position="22"/>
        <end position="132"/>
    </location>
</feature>
<name>A0AAW0PND1_9GOBI</name>
<dbReference type="Proteomes" id="UP001460270">
    <property type="component" value="Unassembled WGS sequence"/>
</dbReference>
<gene>
    <name evidence="2" type="ORF">WMY93_005478</name>
</gene>
<dbReference type="Pfam" id="PF12166">
    <property type="entry name" value="Piezo_cap"/>
    <property type="match status" value="1"/>
</dbReference>
<evidence type="ECO:0000313" key="2">
    <source>
        <dbReference type="EMBL" id="KAK7929083.1"/>
    </source>
</evidence>
<dbReference type="EMBL" id="JBBPFD010000004">
    <property type="protein sequence ID" value="KAK7929083.1"/>
    <property type="molecule type" value="Genomic_DNA"/>
</dbReference>
<dbReference type="AlphaFoldDB" id="A0AAW0PND1"/>
<accession>A0AAW0PND1</accession>
<keyword evidence="3" id="KW-1185">Reference proteome</keyword>
<dbReference type="InterPro" id="IPR031334">
    <property type="entry name" value="Piezo_cap_dom"/>
</dbReference>
<sequence length="184" mass="20326">MSWSNQLTAYSQVLELSCATEPESGAKAELASGKHVTYLDDHTRLELISCSTAPGPGPCECYTCSYVIPDVFPCFIRAPSDSNAKPIEQLYPDERFKDILLALERTTNRQSDVQEWWIVDQSPDSVVYLGGVAPSVEKQDSRCLCSATKSVPRVWASSLDTGQEPNVQLSSLKEPDHESTCCHH</sequence>
<evidence type="ECO:0000313" key="3">
    <source>
        <dbReference type="Proteomes" id="UP001460270"/>
    </source>
</evidence>
<reference evidence="3" key="1">
    <citation type="submission" date="2024-04" db="EMBL/GenBank/DDBJ databases">
        <title>Salinicola lusitanus LLJ914,a marine bacterium isolated from the Okinawa Trough.</title>
        <authorList>
            <person name="Li J."/>
        </authorList>
    </citation>
    <scope>NUCLEOTIDE SEQUENCE [LARGE SCALE GENOMIC DNA]</scope>
</reference>
<evidence type="ECO:0000259" key="1">
    <source>
        <dbReference type="Pfam" id="PF12166"/>
    </source>
</evidence>
<organism evidence="2 3">
    <name type="scientific">Mugilogobius chulae</name>
    <name type="common">yellowstripe goby</name>
    <dbReference type="NCBI Taxonomy" id="88201"/>
    <lineage>
        <taxon>Eukaryota</taxon>
        <taxon>Metazoa</taxon>
        <taxon>Chordata</taxon>
        <taxon>Craniata</taxon>
        <taxon>Vertebrata</taxon>
        <taxon>Euteleostomi</taxon>
        <taxon>Actinopterygii</taxon>
        <taxon>Neopterygii</taxon>
        <taxon>Teleostei</taxon>
        <taxon>Neoteleostei</taxon>
        <taxon>Acanthomorphata</taxon>
        <taxon>Gobiaria</taxon>
        <taxon>Gobiiformes</taxon>
        <taxon>Gobioidei</taxon>
        <taxon>Gobiidae</taxon>
        <taxon>Gobionellinae</taxon>
        <taxon>Mugilogobius</taxon>
    </lineage>
</organism>
<protein>
    <recommendedName>
        <fullName evidence="1">Piezo non-specific cation channel cap domain-containing protein</fullName>
    </recommendedName>
</protein>